<evidence type="ECO:0000256" key="2">
    <source>
        <dbReference type="ARBA" id="ARBA00022692"/>
    </source>
</evidence>
<organism evidence="8 9">
    <name type="scientific">Erythroxylum novogranatense</name>
    <dbReference type="NCBI Taxonomy" id="1862640"/>
    <lineage>
        <taxon>Eukaryota</taxon>
        <taxon>Viridiplantae</taxon>
        <taxon>Streptophyta</taxon>
        <taxon>Embryophyta</taxon>
        <taxon>Tracheophyta</taxon>
        <taxon>Spermatophyta</taxon>
        <taxon>Magnoliopsida</taxon>
        <taxon>eudicotyledons</taxon>
        <taxon>Gunneridae</taxon>
        <taxon>Pentapetalae</taxon>
        <taxon>rosids</taxon>
        <taxon>fabids</taxon>
        <taxon>Malpighiales</taxon>
        <taxon>Erythroxylaceae</taxon>
        <taxon>Erythroxylum</taxon>
    </lineage>
</organism>
<evidence type="ECO:0000259" key="7">
    <source>
        <dbReference type="PROSITE" id="PS50850"/>
    </source>
</evidence>
<name>A0AAV8TYR9_9ROSI</name>
<feature type="transmembrane region" description="Helical" evidence="6">
    <location>
        <begin position="335"/>
        <end position="358"/>
    </location>
</feature>
<evidence type="ECO:0000313" key="8">
    <source>
        <dbReference type="EMBL" id="KAJ8772151.1"/>
    </source>
</evidence>
<dbReference type="InterPro" id="IPR010658">
    <property type="entry name" value="Nodulin-like"/>
</dbReference>
<dbReference type="InterPro" id="IPR020846">
    <property type="entry name" value="MFS_dom"/>
</dbReference>
<dbReference type="Pfam" id="PF06813">
    <property type="entry name" value="Nodulin-like"/>
    <property type="match status" value="1"/>
</dbReference>
<comment type="caution">
    <text evidence="8">The sequence shown here is derived from an EMBL/GenBank/DDBJ whole genome shotgun (WGS) entry which is preliminary data.</text>
</comment>
<dbReference type="EMBL" id="JAIWQS010000002">
    <property type="protein sequence ID" value="KAJ8772151.1"/>
    <property type="molecule type" value="Genomic_DNA"/>
</dbReference>
<evidence type="ECO:0000256" key="5">
    <source>
        <dbReference type="SAM" id="MobiDB-lite"/>
    </source>
</evidence>
<dbReference type="Pfam" id="PF23262">
    <property type="entry name" value="NFD4_C"/>
    <property type="match status" value="1"/>
</dbReference>
<dbReference type="Gene3D" id="1.20.1250.20">
    <property type="entry name" value="MFS general substrate transporter like domains"/>
    <property type="match status" value="1"/>
</dbReference>
<feature type="transmembrane region" description="Helical" evidence="6">
    <location>
        <begin position="67"/>
        <end position="91"/>
    </location>
</feature>
<feature type="transmembrane region" description="Helical" evidence="6">
    <location>
        <begin position="236"/>
        <end position="254"/>
    </location>
</feature>
<evidence type="ECO:0000256" key="6">
    <source>
        <dbReference type="SAM" id="Phobius"/>
    </source>
</evidence>
<dbReference type="GO" id="GO:0016020">
    <property type="term" value="C:membrane"/>
    <property type="evidence" value="ECO:0007669"/>
    <property type="project" value="UniProtKB-SubCell"/>
</dbReference>
<feature type="transmembrane region" description="Helical" evidence="6">
    <location>
        <begin position="293"/>
        <end position="315"/>
    </location>
</feature>
<accession>A0AAV8TYR9</accession>
<feature type="transmembrane region" description="Helical" evidence="6">
    <location>
        <begin position="6"/>
        <end position="29"/>
    </location>
</feature>
<evidence type="ECO:0000256" key="4">
    <source>
        <dbReference type="ARBA" id="ARBA00023136"/>
    </source>
</evidence>
<dbReference type="PROSITE" id="PS50850">
    <property type="entry name" value="MFS"/>
    <property type="match status" value="1"/>
</dbReference>
<dbReference type="PANTHER" id="PTHR21576">
    <property type="entry name" value="UNCHARACTERIZED NODULIN-LIKE PROTEIN"/>
    <property type="match status" value="1"/>
</dbReference>
<evidence type="ECO:0000313" key="9">
    <source>
        <dbReference type="Proteomes" id="UP001159364"/>
    </source>
</evidence>
<feature type="transmembrane region" description="Helical" evidence="6">
    <location>
        <begin position="165"/>
        <end position="184"/>
    </location>
</feature>
<dbReference type="GO" id="GO:0022857">
    <property type="term" value="F:transmembrane transporter activity"/>
    <property type="evidence" value="ECO:0007669"/>
    <property type="project" value="InterPro"/>
</dbReference>
<dbReference type="PANTHER" id="PTHR21576:SF22">
    <property type="entry name" value="F25A4.25 PROTEIN"/>
    <property type="match status" value="1"/>
</dbReference>
<dbReference type="SUPFAM" id="SSF103473">
    <property type="entry name" value="MFS general substrate transporter"/>
    <property type="match status" value="1"/>
</dbReference>
<keyword evidence="2 6" id="KW-0812">Transmembrane</keyword>
<keyword evidence="9" id="KW-1185">Reference proteome</keyword>
<dbReference type="AlphaFoldDB" id="A0AAV8TYR9"/>
<feature type="region of interest" description="Disordered" evidence="5">
    <location>
        <begin position="118"/>
        <end position="140"/>
    </location>
</feature>
<protein>
    <recommendedName>
        <fullName evidence="7">Major facilitator superfamily (MFS) profile domain-containing protein</fullName>
    </recommendedName>
</protein>
<feature type="transmembrane region" description="Helical" evidence="6">
    <location>
        <begin position="260"/>
        <end position="281"/>
    </location>
</feature>
<reference evidence="8 9" key="1">
    <citation type="submission" date="2021-09" db="EMBL/GenBank/DDBJ databases">
        <title>Genomic insights and catalytic innovation underlie evolution of tropane alkaloids biosynthesis.</title>
        <authorList>
            <person name="Wang Y.-J."/>
            <person name="Tian T."/>
            <person name="Huang J.-P."/>
            <person name="Huang S.-X."/>
        </authorList>
    </citation>
    <scope>NUCLEOTIDE SEQUENCE [LARGE SCALE GENOMIC DNA]</scope>
    <source>
        <strain evidence="8">KIB-2018</strain>
        <tissue evidence="8">Leaf</tissue>
    </source>
</reference>
<gene>
    <name evidence="8" type="ORF">K2173_027328</name>
</gene>
<sequence>MQRPPSTFLLLLALTPTTVSLVLMSLVRNYDTSTRDDKKHLNAFSSVALIIAAYLTILIILENITSLSLWARTATFTVLLILVASPLGIAIRAQREEYDRFAQALLEGSSYKPNPLMSSKFSSSRGPGNNPELPSDEGQAGDFSNDERLPVAQDMNLLQAVSTGNFWLLFIAIFCGLGSGLAAINNVSQIGESLGYTTFEINSLVSLWSIWNFLGRFGAGFVSDIFLHRRGWARPLFMAITLAVMTVGHIIVASGFSKNLYFGSVLVGIAYGSQWSLMPTISSEIFGVGHLGTIFNTIAIASPLGSYVCSVRVIGYIYDKTATDEGNKCFGTRCFMMSFMIMGAVAFIGFLVALVLFFRTRRFYETVVIKRLHHS</sequence>
<evidence type="ECO:0000256" key="3">
    <source>
        <dbReference type="ARBA" id="ARBA00022989"/>
    </source>
</evidence>
<evidence type="ECO:0000256" key="1">
    <source>
        <dbReference type="ARBA" id="ARBA00004141"/>
    </source>
</evidence>
<dbReference type="InterPro" id="IPR056555">
    <property type="entry name" value="NFD4_C"/>
</dbReference>
<keyword evidence="4 6" id="KW-0472">Membrane</keyword>
<keyword evidence="3 6" id="KW-1133">Transmembrane helix</keyword>
<proteinExistence type="predicted"/>
<dbReference type="Proteomes" id="UP001159364">
    <property type="component" value="Linkage Group LG02"/>
</dbReference>
<feature type="transmembrane region" description="Helical" evidence="6">
    <location>
        <begin position="41"/>
        <end position="61"/>
    </location>
</feature>
<feature type="compositionally biased region" description="Polar residues" evidence="5">
    <location>
        <begin position="118"/>
        <end position="127"/>
    </location>
</feature>
<comment type="subcellular location">
    <subcellularLocation>
        <location evidence="1">Membrane</location>
        <topology evidence="1">Multi-pass membrane protein</topology>
    </subcellularLocation>
</comment>
<dbReference type="InterPro" id="IPR036259">
    <property type="entry name" value="MFS_trans_sf"/>
</dbReference>
<feature type="domain" description="Major facilitator superfamily (MFS) profile" evidence="7">
    <location>
        <begin position="164"/>
        <end position="375"/>
    </location>
</feature>